<comment type="caution">
    <text evidence="8">The sequence shown here is derived from an EMBL/GenBank/DDBJ whole genome shotgun (WGS) entry which is preliminary data.</text>
</comment>
<dbReference type="FunFam" id="2.30.42.10:FF:000026">
    <property type="entry name" value="Golgi reassembly stacking protein 2"/>
    <property type="match status" value="1"/>
</dbReference>
<feature type="domain" description="PDZ GRASP-type" evidence="7">
    <location>
        <begin position="128"/>
        <end position="217"/>
    </location>
</feature>
<feature type="binding site" evidence="5">
    <location>
        <position position="37"/>
    </location>
    <ligand>
        <name>Zn(2+)</name>
        <dbReference type="ChEBI" id="CHEBI:29105"/>
    </ligand>
</feature>
<evidence type="ECO:0000256" key="1">
    <source>
        <dbReference type="ARBA" id="ARBA00004394"/>
    </source>
</evidence>
<dbReference type="GO" id="GO:0046872">
    <property type="term" value="F:metal ion binding"/>
    <property type="evidence" value="ECO:0007669"/>
    <property type="project" value="UniProtKB-KW"/>
</dbReference>
<dbReference type="PANTHER" id="PTHR12893:SF0">
    <property type="entry name" value="GRASP65"/>
    <property type="match status" value="1"/>
</dbReference>
<dbReference type="InterPro" id="IPR007583">
    <property type="entry name" value="GRASP55_65"/>
</dbReference>
<dbReference type="Gene3D" id="2.30.42.10">
    <property type="match status" value="2"/>
</dbReference>
<organism evidence="8 9">
    <name type="scientific">Meristemomyces frigidus</name>
    <dbReference type="NCBI Taxonomy" id="1508187"/>
    <lineage>
        <taxon>Eukaryota</taxon>
        <taxon>Fungi</taxon>
        <taxon>Dikarya</taxon>
        <taxon>Ascomycota</taxon>
        <taxon>Pezizomycotina</taxon>
        <taxon>Dothideomycetes</taxon>
        <taxon>Dothideomycetidae</taxon>
        <taxon>Mycosphaerellales</taxon>
        <taxon>Teratosphaeriaceae</taxon>
        <taxon>Meristemomyces</taxon>
    </lineage>
</organism>
<dbReference type="SUPFAM" id="SSF50156">
    <property type="entry name" value="PDZ domain-like"/>
    <property type="match status" value="1"/>
</dbReference>
<dbReference type="Pfam" id="PF04495">
    <property type="entry name" value="GRASP55_65"/>
    <property type="match status" value="1"/>
</dbReference>
<evidence type="ECO:0000313" key="9">
    <source>
        <dbReference type="Proteomes" id="UP001310890"/>
    </source>
</evidence>
<feature type="compositionally biased region" description="Basic and acidic residues" evidence="6">
    <location>
        <begin position="323"/>
        <end position="332"/>
    </location>
</feature>
<evidence type="ECO:0000256" key="5">
    <source>
        <dbReference type="PIRSR" id="PIRSR607583-1"/>
    </source>
</evidence>
<dbReference type="GO" id="GO:0007030">
    <property type="term" value="P:Golgi organization"/>
    <property type="evidence" value="ECO:0007669"/>
    <property type="project" value="TreeGrafter"/>
</dbReference>
<evidence type="ECO:0000256" key="4">
    <source>
        <dbReference type="ARBA" id="ARBA00023136"/>
    </source>
</evidence>
<dbReference type="InterPro" id="IPR036034">
    <property type="entry name" value="PDZ_sf"/>
</dbReference>
<dbReference type="GO" id="GO:0000139">
    <property type="term" value="C:Golgi membrane"/>
    <property type="evidence" value="ECO:0007669"/>
    <property type="project" value="UniProtKB-SubCell"/>
</dbReference>
<keyword evidence="5" id="KW-0862">Zinc</keyword>
<feature type="compositionally biased region" description="Pro residues" evidence="6">
    <location>
        <begin position="344"/>
        <end position="356"/>
    </location>
</feature>
<dbReference type="AlphaFoldDB" id="A0AAN7TVN8"/>
<keyword evidence="2" id="KW-0677">Repeat</keyword>
<gene>
    <name evidence="8" type="ORF">LTR62_006662</name>
</gene>
<dbReference type="PROSITE" id="PS51865">
    <property type="entry name" value="PDZ_GRASP"/>
    <property type="match status" value="2"/>
</dbReference>
<reference evidence="8" key="1">
    <citation type="submission" date="2023-08" db="EMBL/GenBank/DDBJ databases">
        <title>Black Yeasts Isolated from many extreme environments.</title>
        <authorList>
            <person name="Coleine C."/>
            <person name="Stajich J.E."/>
            <person name="Selbmann L."/>
        </authorList>
    </citation>
    <scope>NUCLEOTIDE SEQUENCE</scope>
    <source>
        <strain evidence="8">CCFEE 5401</strain>
    </source>
</reference>
<evidence type="ECO:0000313" key="8">
    <source>
        <dbReference type="EMBL" id="KAK5116941.1"/>
    </source>
</evidence>
<protein>
    <recommendedName>
        <fullName evidence="7">PDZ GRASP-type domain-containing protein</fullName>
    </recommendedName>
</protein>
<evidence type="ECO:0000259" key="7">
    <source>
        <dbReference type="PROSITE" id="PS51865"/>
    </source>
</evidence>
<evidence type="ECO:0000256" key="3">
    <source>
        <dbReference type="ARBA" id="ARBA00023034"/>
    </source>
</evidence>
<dbReference type="EMBL" id="JAVRRL010000006">
    <property type="protein sequence ID" value="KAK5116941.1"/>
    <property type="molecule type" value="Genomic_DNA"/>
</dbReference>
<keyword evidence="3" id="KW-0333">Golgi apparatus</keyword>
<dbReference type="PANTHER" id="PTHR12893">
    <property type="entry name" value="GOLGI REASSEMBLY STACKING PROTEIN GRASP"/>
    <property type="match status" value="1"/>
</dbReference>
<name>A0AAN7TVN8_9PEZI</name>
<keyword evidence="5" id="KW-0479">Metal-binding</keyword>
<feature type="domain" description="PDZ GRASP-type" evidence="7">
    <location>
        <begin position="37"/>
        <end position="123"/>
    </location>
</feature>
<evidence type="ECO:0000256" key="6">
    <source>
        <dbReference type="SAM" id="MobiDB-lite"/>
    </source>
</evidence>
<accession>A0AAN7TVN8</accession>
<sequence length="370" mass="38591">MANLFGTLNRFISRLDSGEPLGSSLVSQTSSGTTSGHGFQVLRNTNTDLPLEPWFDFIIGVNNRTIDSPDPNLFATEIRNCAGSTISLGVYGTKGRAVREIYVPIPPAPGGKGLGVSLQWAALGSTQDVWHVLDVMPNSPADVAGLLPYGDYVLGSPDGSFTGSSGLNGLIDQLTDRSLRLFVYNHEYDVTRTVTITPSRNWGGEGALGCVLGYGALHRIPAPLTEPAQAPGETLFDSHGPEQHGYQPTINPSAPPESDLNPADFFVPADAPMSNAPPLALPLQTDTGTASPNGGPPPSGRPKKARAHHIAPVAGLDDYFAEGEAKSRELEGSRSATPKADGGLPPPPGKGPPPKAVSPAPAVESQESVA</sequence>
<comment type="subcellular location">
    <subcellularLocation>
        <location evidence="1">Golgi apparatus membrane</location>
    </subcellularLocation>
</comment>
<evidence type="ECO:0000256" key="2">
    <source>
        <dbReference type="ARBA" id="ARBA00022737"/>
    </source>
</evidence>
<keyword evidence="4" id="KW-0472">Membrane</keyword>
<feature type="region of interest" description="Disordered" evidence="6">
    <location>
        <begin position="224"/>
        <end position="370"/>
    </location>
</feature>
<dbReference type="InterPro" id="IPR024958">
    <property type="entry name" value="GRASP_PDZ"/>
</dbReference>
<proteinExistence type="predicted"/>
<dbReference type="Proteomes" id="UP001310890">
    <property type="component" value="Unassembled WGS sequence"/>
</dbReference>